<evidence type="ECO:0000256" key="2">
    <source>
        <dbReference type="ARBA" id="ARBA00022741"/>
    </source>
</evidence>
<accession>A0A1J1I338</accession>
<keyword evidence="2" id="KW-0547">Nucleotide-binding</keyword>
<comment type="subcellular location">
    <subcellularLocation>
        <location evidence="1">Cytoplasm</location>
        <location evidence="1">Cytoskeleton</location>
    </subcellularLocation>
</comment>
<evidence type="ECO:0000256" key="1">
    <source>
        <dbReference type="ARBA" id="ARBA00004245"/>
    </source>
</evidence>
<evidence type="ECO:0000256" key="6">
    <source>
        <dbReference type="SAM" id="MobiDB-lite"/>
    </source>
</evidence>
<dbReference type="GO" id="GO:0015630">
    <property type="term" value="C:microtubule cytoskeleton"/>
    <property type="evidence" value="ECO:0007669"/>
    <property type="project" value="UniProtKB-ARBA"/>
</dbReference>
<evidence type="ECO:0000256" key="5">
    <source>
        <dbReference type="PROSITE-ProRule" id="PRU00283"/>
    </source>
</evidence>
<dbReference type="PANTHER" id="PTHR21608">
    <property type="entry name" value="KINESIN-LIKE PROTEIN CG14535"/>
    <property type="match status" value="1"/>
</dbReference>
<reference evidence="8 9" key="1">
    <citation type="submission" date="2015-04" db="EMBL/GenBank/DDBJ databases">
        <authorList>
            <person name="Syromyatnikov M.Y."/>
            <person name="Popov V.N."/>
        </authorList>
    </citation>
    <scope>NUCLEOTIDE SEQUENCE [LARGE SCALE GENOMIC DNA]</scope>
</reference>
<dbReference type="STRING" id="568069.A0A1J1I338"/>
<dbReference type="PROSITE" id="PS50067">
    <property type="entry name" value="KINESIN_MOTOR_2"/>
    <property type="match status" value="1"/>
</dbReference>
<protein>
    <submittedName>
        <fullName evidence="8">CLUMA_CG006805, isoform A</fullName>
    </submittedName>
</protein>
<feature type="region of interest" description="Disordered" evidence="6">
    <location>
        <begin position="356"/>
        <end position="382"/>
    </location>
</feature>
<evidence type="ECO:0000256" key="3">
    <source>
        <dbReference type="ARBA" id="ARBA00022840"/>
    </source>
</evidence>
<dbReference type="Proteomes" id="UP000183832">
    <property type="component" value="Unassembled WGS sequence"/>
</dbReference>
<dbReference type="GO" id="GO:0008017">
    <property type="term" value="F:microtubule binding"/>
    <property type="evidence" value="ECO:0007669"/>
    <property type="project" value="InterPro"/>
</dbReference>
<feature type="compositionally biased region" description="Low complexity" evidence="6">
    <location>
        <begin position="439"/>
        <end position="449"/>
    </location>
</feature>
<dbReference type="InterPro" id="IPR027640">
    <property type="entry name" value="Kinesin-like_fam"/>
</dbReference>
<evidence type="ECO:0000313" key="8">
    <source>
        <dbReference type="EMBL" id="CRK93262.1"/>
    </source>
</evidence>
<dbReference type="EMBL" id="CVRI01000037">
    <property type="protein sequence ID" value="CRK93262.1"/>
    <property type="molecule type" value="Genomic_DNA"/>
</dbReference>
<evidence type="ECO:0000256" key="4">
    <source>
        <dbReference type="ARBA" id="ARBA00023212"/>
    </source>
</evidence>
<comment type="similarity">
    <text evidence="5">Belongs to the TRAFAC class myosin-kinesin ATPase superfamily. Kinesin family.</text>
</comment>
<organism evidence="8 9">
    <name type="scientific">Clunio marinus</name>
    <dbReference type="NCBI Taxonomy" id="568069"/>
    <lineage>
        <taxon>Eukaryota</taxon>
        <taxon>Metazoa</taxon>
        <taxon>Ecdysozoa</taxon>
        <taxon>Arthropoda</taxon>
        <taxon>Hexapoda</taxon>
        <taxon>Insecta</taxon>
        <taxon>Pterygota</taxon>
        <taxon>Neoptera</taxon>
        <taxon>Endopterygota</taxon>
        <taxon>Diptera</taxon>
        <taxon>Nematocera</taxon>
        <taxon>Chironomoidea</taxon>
        <taxon>Chironomidae</taxon>
        <taxon>Clunio</taxon>
    </lineage>
</organism>
<comment type="caution">
    <text evidence="5">Lacks conserved residue(s) required for the propagation of feature annotation.</text>
</comment>
<dbReference type="Gene3D" id="3.40.850.10">
    <property type="entry name" value="Kinesin motor domain"/>
    <property type="match status" value="1"/>
</dbReference>
<evidence type="ECO:0000313" key="9">
    <source>
        <dbReference type="Proteomes" id="UP000183832"/>
    </source>
</evidence>
<dbReference type="InterPro" id="IPR036961">
    <property type="entry name" value="Kinesin_motor_dom_sf"/>
</dbReference>
<keyword evidence="4" id="KW-0206">Cytoskeleton</keyword>
<evidence type="ECO:0000259" key="7">
    <source>
        <dbReference type="PROSITE" id="PS50067"/>
    </source>
</evidence>
<name>A0A1J1I338_9DIPT</name>
<dbReference type="GO" id="GO:0003777">
    <property type="term" value="F:microtubule motor activity"/>
    <property type="evidence" value="ECO:0007669"/>
    <property type="project" value="InterPro"/>
</dbReference>
<dbReference type="Pfam" id="PF00225">
    <property type="entry name" value="Kinesin"/>
    <property type="match status" value="1"/>
</dbReference>
<keyword evidence="3" id="KW-0067">ATP-binding</keyword>
<gene>
    <name evidence="8" type="ORF">CLUMA_CG006805</name>
</gene>
<keyword evidence="9" id="KW-1185">Reference proteome</keyword>
<feature type="domain" description="Kinesin motor" evidence="7">
    <location>
        <begin position="404"/>
        <end position="583"/>
    </location>
</feature>
<dbReference type="PANTHER" id="PTHR21608:SF7">
    <property type="entry name" value="KINESIN-LIKE PROTEIN CG14535"/>
    <property type="match status" value="1"/>
</dbReference>
<sequence length="583" mass="65189">MEKLKEPRKNVHFKNKRNILKKMNKNSGADQKLHRRLHISDDESNDEEFKQFTQAAPKFFNIKTMPKFNQNSFNYQTGLDGNVMKNIPFMPLLNSGLETRQQHINTATHINHAQRKIPPVPPQRQIFRSDPEGMQQTPASQEFNENRKSIQMATVQATNHPRIPPKPFINFDHQQSNLLIHNQFVFARAHNIQNNSIANTTNLQHQMSPKTHSTHFQAVHHELKANQMYFKSKQQLAHKQLLPNRMCGVMNEYVENRAEKSDPENHIYEMIDEHEVSVHNFQPPTIADDSKENSNIFQNLLRAEMMSQIQSCSKIGKNGYLSHLTQEKRMDIIQETALSLASAAYLEKAAQRMVSAANGTKSSRTHGNGSERGGFCGALQRAPPLMPPSLARRLSNKENLGFGRVKVMLRVSDNQPEGDKGVSYLSIDKKKRQVTLSEPTSTQTPQTSTNVQDRGPMVSAPKMFAFDALHTSEDSQIDVCASALSEVIPAVLEGSDGCLLAIGYPGAGQNRTMLGSVASSNDLGAIPCAISWLYKGINEKRQKSGARFSVRVSALGINATKPGSSAKDLLAALATDYFKQLKV</sequence>
<keyword evidence="4" id="KW-0963">Cytoplasm</keyword>
<feature type="region of interest" description="Disordered" evidence="6">
    <location>
        <begin position="433"/>
        <end position="456"/>
    </location>
</feature>
<dbReference type="GO" id="GO:0005524">
    <property type="term" value="F:ATP binding"/>
    <property type="evidence" value="ECO:0007669"/>
    <property type="project" value="UniProtKB-KW"/>
</dbReference>
<dbReference type="GO" id="GO:0007018">
    <property type="term" value="P:microtubule-based movement"/>
    <property type="evidence" value="ECO:0007669"/>
    <property type="project" value="InterPro"/>
</dbReference>
<dbReference type="InterPro" id="IPR001752">
    <property type="entry name" value="Kinesin_motor_dom"/>
</dbReference>
<dbReference type="OrthoDB" id="8862460at2759"/>
<feature type="compositionally biased region" description="Polar residues" evidence="6">
    <location>
        <begin position="357"/>
        <end position="368"/>
    </location>
</feature>
<dbReference type="SUPFAM" id="SSF52540">
    <property type="entry name" value="P-loop containing nucleoside triphosphate hydrolases"/>
    <property type="match status" value="1"/>
</dbReference>
<dbReference type="AlphaFoldDB" id="A0A1J1I338"/>
<proteinExistence type="inferred from homology"/>
<dbReference type="InterPro" id="IPR027417">
    <property type="entry name" value="P-loop_NTPase"/>
</dbReference>